<feature type="transmembrane region" description="Helical" evidence="1">
    <location>
        <begin position="87"/>
        <end position="105"/>
    </location>
</feature>
<name>A0A157ZVX8_9BURK</name>
<evidence type="ECO:0000313" key="2">
    <source>
        <dbReference type="EMBL" id="SAK49616.1"/>
    </source>
</evidence>
<feature type="transmembrane region" description="Helical" evidence="1">
    <location>
        <begin position="193"/>
        <end position="213"/>
    </location>
</feature>
<gene>
    <name evidence="2" type="ORF">AWB76_01354</name>
</gene>
<evidence type="ECO:0008006" key="4">
    <source>
        <dbReference type="Google" id="ProtNLM"/>
    </source>
</evidence>
<reference evidence="3" key="1">
    <citation type="submission" date="2016-01" db="EMBL/GenBank/DDBJ databases">
        <authorList>
            <person name="Peeters Charlotte."/>
        </authorList>
    </citation>
    <scope>NUCLEOTIDE SEQUENCE [LARGE SCALE GENOMIC DNA]</scope>
</reference>
<evidence type="ECO:0000256" key="1">
    <source>
        <dbReference type="SAM" id="Phobius"/>
    </source>
</evidence>
<dbReference type="OrthoDB" id="5496074at2"/>
<keyword evidence="1" id="KW-0812">Transmembrane</keyword>
<dbReference type="Proteomes" id="UP000054624">
    <property type="component" value="Unassembled WGS sequence"/>
</dbReference>
<sequence>MDITYRQTAPATLTLALCIAVMLPLFWLAYLYAVPTEDAVILFEYARNLAQTGVISYGHSGIPVEGATDFLWMLVIAGLKKAGVPEFLSALALNFAGALIILSQLKDSARRIIALIGLLFTPYLYAALQGFSPLLFCAVYVLCIVTSLRPYASFYALVLLLCLIRPDGVVWGAGLVLLRFVEGRGRHELGKELRNFLLYLCLPGLIYFAWRAWYFSELLPLPFLVKSAGDRNLILFYGYSGLYVLSAFAPIIPACLMSEDRVRLLRRLAWYFFLPCVFYSWMRLEQNAGNRFLAPMFFGTLFMLSRETKLRPMVVFTILSVLCGIKITVQTAETVAESRSEAYYYVSQDLARLNGKMLVTEAGRLAYHTNWITHDAWGLNTPQYAHKLIDYAQIDAGSYDLIDAHCKFSFLTNPIPLAANPPRSWDNLCHAMIDYVTDKQYKVFLVPLLTNGIACSNSRLCAFSSDASTRRPGCQRFDIFALSPSYAHFEEVSRLLKNRGAIDYSPTLKFEGDEICS</sequence>
<dbReference type="AlphaFoldDB" id="A0A157ZVX8"/>
<accession>A0A157ZVX8</accession>
<feature type="transmembrane region" description="Helical" evidence="1">
    <location>
        <begin position="112"/>
        <end position="142"/>
    </location>
</feature>
<feature type="transmembrane region" description="Helical" evidence="1">
    <location>
        <begin position="154"/>
        <end position="181"/>
    </location>
</feature>
<dbReference type="STRING" id="1777137.AWB76_01354"/>
<proteinExistence type="predicted"/>
<feature type="transmembrane region" description="Helical" evidence="1">
    <location>
        <begin position="12"/>
        <end position="33"/>
    </location>
</feature>
<feature type="transmembrane region" description="Helical" evidence="1">
    <location>
        <begin position="264"/>
        <end position="282"/>
    </location>
</feature>
<keyword evidence="1" id="KW-0472">Membrane</keyword>
<organism evidence="2 3">
    <name type="scientific">Caballeronia temeraria</name>
    <dbReference type="NCBI Taxonomy" id="1777137"/>
    <lineage>
        <taxon>Bacteria</taxon>
        <taxon>Pseudomonadati</taxon>
        <taxon>Pseudomonadota</taxon>
        <taxon>Betaproteobacteria</taxon>
        <taxon>Burkholderiales</taxon>
        <taxon>Burkholderiaceae</taxon>
        <taxon>Caballeronia</taxon>
    </lineage>
</organism>
<dbReference type="RefSeq" id="WP_061159313.1">
    <property type="nucleotide sequence ID" value="NZ_FCOI02000003.1"/>
</dbReference>
<keyword evidence="3" id="KW-1185">Reference proteome</keyword>
<protein>
    <recommendedName>
        <fullName evidence="4">Glycosyltransferase RgtA/B/C/D-like domain-containing protein</fullName>
    </recommendedName>
</protein>
<keyword evidence="1" id="KW-1133">Transmembrane helix</keyword>
<feature type="transmembrane region" description="Helical" evidence="1">
    <location>
        <begin position="233"/>
        <end position="252"/>
    </location>
</feature>
<dbReference type="EMBL" id="FCOI02000003">
    <property type="protein sequence ID" value="SAK49616.1"/>
    <property type="molecule type" value="Genomic_DNA"/>
</dbReference>
<evidence type="ECO:0000313" key="3">
    <source>
        <dbReference type="Proteomes" id="UP000054624"/>
    </source>
</evidence>